<accession>A0A3M3XXR3</accession>
<reference evidence="1 2" key="1">
    <citation type="submission" date="2018-06" db="EMBL/GenBank/DDBJ databases">
        <authorList>
            <consortium name="Pathogen Informatics"/>
            <person name="Doyle S."/>
        </authorList>
    </citation>
    <scope>NUCLEOTIDE SEQUENCE [LARGE SCALE GENOMIC DNA]</scope>
    <source>
        <strain evidence="1 2">NCTC10038</strain>
    </source>
</reference>
<dbReference type="Proteomes" id="UP000248640">
    <property type="component" value="Chromosome 1"/>
</dbReference>
<evidence type="ECO:0000313" key="1">
    <source>
        <dbReference type="EMBL" id="SQF91205.1"/>
    </source>
</evidence>
<sequence>MNLPEPAAANSFRYFSIGVLCVAVLLGVCFIRFNAQVDRERLETAERLALCKHLENVARAASPARFESPEVCKQLNKRYSESVAPL</sequence>
<dbReference type="RefSeq" id="WP_081006374.1">
    <property type="nucleotide sequence ID" value="NZ_CBCRXZ010000010.1"/>
</dbReference>
<proteinExistence type="predicted"/>
<dbReference type="AlphaFoldDB" id="A0A3M3XXR3"/>
<evidence type="ECO:0000313" key="2">
    <source>
        <dbReference type="Proteomes" id="UP000248640"/>
    </source>
</evidence>
<gene>
    <name evidence="1" type="ORF">NCTC10038_02628</name>
</gene>
<dbReference type="EMBL" id="LS483372">
    <property type="protein sequence ID" value="SQF91205.1"/>
    <property type="molecule type" value="Genomic_DNA"/>
</dbReference>
<organism evidence="1 2">
    <name type="scientific">Pseudomonas fluorescens</name>
    <dbReference type="NCBI Taxonomy" id="294"/>
    <lineage>
        <taxon>Bacteria</taxon>
        <taxon>Pseudomonadati</taxon>
        <taxon>Pseudomonadota</taxon>
        <taxon>Gammaproteobacteria</taxon>
        <taxon>Pseudomonadales</taxon>
        <taxon>Pseudomonadaceae</taxon>
        <taxon>Pseudomonas</taxon>
    </lineage>
</organism>
<name>A0A3M3XXR3_PSEFL</name>
<protein>
    <submittedName>
        <fullName evidence="1">Uncharacterized protein</fullName>
    </submittedName>
</protein>
<dbReference type="GeneID" id="61638552"/>